<accession>X0SC23</accession>
<comment type="caution">
    <text evidence="1">The sequence shown here is derived from an EMBL/GenBank/DDBJ whole genome shotgun (WGS) entry which is preliminary data.</text>
</comment>
<gene>
    <name evidence="1" type="ORF">S01H1_06096</name>
</gene>
<name>X0SC23_9ZZZZ</name>
<evidence type="ECO:0000313" key="1">
    <source>
        <dbReference type="EMBL" id="GAF78564.1"/>
    </source>
</evidence>
<evidence type="ECO:0008006" key="2">
    <source>
        <dbReference type="Google" id="ProtNLM"/>
    </source>
</evidence>
<sequence length="292" mass="34477">MVLKVLLVDIDSKIPNLALMKISAYHKQAEDDVRWAWATPDRVYISCIFSENLPNARGVAKFYPDADIRIGGPALGRPNFLPDEIEHSMPDYALYPDLDHSMGFSTRGCIRNCPFCIVPEIEGRFREHAPINEFHNLSFDKLMLLDNNFLASKLWREKLEYIRDHGLKVSFNQGLDARLVDDEKASALADTQSYNSHFTSRKYYFAWDFIENEKPILRGIQKMIDVGIHPQRIMVYLLVGFNTSHRQDYHRFSKLRELDVEPFVMIYNNRRDDPWIRYFARWVNRPWFYKNF</sequence>
<dbReference type="SFLD" id="SFLDS00029">
    <property type="entry name" value="Radical_SAM"/>
    <property type="match status" value="1"/>
</dbReference>
<dbReference type="AlphaFoldDB" id="X0SC23"/>
<dbReference type="GO" id="GO:0051536">
    <property type="term" value="F:iron-sulfur cluster binding"/>
    <property type="evidence" value="ECO:0007669"/>
    <property type="project" value="InterPro"/>
</dbReference>
<proteinExistence type="predicted"/>
<organism evidence="1">
    <name type="scientific">marine sediment metagenome</name>
    <dbReference type="NCBI Taxonomy" id="412755"/>
    <lineage>
        <taxon>unclassified sequences</taxon>
        <taxon>metagenomes</taxon>
        <taxon>ecological metagenomes</taxon>
    </lineage>
</organism>
<protein>
    <recommendedName>
        <fullName evidence="2">Elp3/MiaA/NifB-like radical SAM core domain-containing protein</fullName>
    </recommendedName>
</protein>
<reference evidence="1" key="1">
    <citation type="journal article" date="2014" name="Front. Microbiol.">
        <title>High frequency of phylogenetically diverse reductive dehalogenase-homologous genes in deep subseafloor sedimentary metagenomes.</title>
        <authorList>
            <person name="Kawai M."/>
            <person name="Futagami T."/>
            <person name="Toyoda A."/>
            <person name="Takaki Y."/>
            <person name="Nishi S."/>
            <person name="Hori S."/>
            <person name="Arai W."/>
            <person name="Tsubouchi T."/>
            <person name="Morono Y."/>
            <person name="Uchiyama I."/>
            <person name="Ito T."/>
            <person name="Fujiyama A."/>
            <person name="Inagaki F."/>
            <person name="Takami H."/>
        </authorList>
    </citation>
    <scope>NUCLEOTIDE SEQUENCE</scope>
    <source>
        <strain evidence="1">Expedition CK06-06</strain>
    </source>
</reference>
<feature type="non-terminal residue" evidence="1">
    <location>
        <position position="292"/>
    </location>
</feature>
<dbReference type="InterPro" id="IPR058240">
    <property type="entry name" value="rSAM_sf"/>
</dbReference>
<dbReference type="GO" id="GO:0003824">
    <property type="term" value="F:catalytic activity"/>
    <property type="evidence" value="ECO:0007669"/>
    <property type="project" value="InterPro"/>
</dbReference>
<dbReference type="InterPro" id="IPR007197">
    <property type="entry name" value="rSAM"/>
</dbReference>
<dbReference type="EMBL" id="BARS01003165">
    <property type="protein sequence ID" value="GAF78564.1"/>
    <property type="molecule type" value="Genomic_DNA"/>
</dbReference>
<dbReference type="SUPFAM" id="SSF102114">
    <property type="entry name" value="Radical SAM enzymes"/>
    <property type="match status" value="1"/>
</dbReference>